<dbReference type="Pfam" id="PF22290">
    <property type="entry name" value="DmmA-like_N"/>
    <property type="match status" value="1"/>
</dbReference>
<dbReference type="RefSeq" id="WP_311759544.1">
    <property type="nucleotide sequence ID" value="NZ_JAVRQI010000008.1"/>
</dbReference>
<protein>
    <submittedName>
        <fullName evidence="9">Dimethylamine monooxygenase subunit DmmA family protein</fullName>
    </submittedName>
</protein>
<feature type="domain" description="Dimethylamine monooxygenase subunit DmmA-like C-terminal" evidence="7">
    <location>
        <begin position="139"/>
        <end position="182"/>
    </location>
</feature>
<name>A0ABU3EDY4_9RHOB</name>
<evidence type="ECO:0000256" key="3">
    <source>
        <dbReference type="ARBA" id="ARBA00022723"/>
    </source>
</evidence>
<dbReference type="NCBIfam" id="NF041259">
    <property type="entry name" value="mono_DmmA_fam"/>
    <property type="match status" value="1"/>
</dbReference>
<keyword evidence="6" id="KW-0411">Iron-sulfur</keyword>
<feature type="domain" description="Dimethylamine monooxygenase subunit DmmA-like N-terminal" evidence="8">
    <location>
        <begin position="11"/>
        <end position="124"/>
    </location>
</feature>
<keyword evidence="9" id="KW-0503">Monooxygenase</keyword>
<dbReference type="EMBL" id="JAVRQI010000008">
    <property type="protein sequence ID" value="MDT1062445.1"/>
    <property type="molecule type" value="Genomic_DNA"/>
</dbReference>
<evidence type="ECO:0000313" key="9">
    <source>
        <dbReference type="EMBL" id="MDT1062445.1"/>
    </source>
</evidence>
<accession>A0ABU3EDY4</accession>
<keyword evidence="4" id="KW-0560">Oxidoreductase</keyword>
<reference evidence="10" key="1">
    <citation type="submission" date="2023-07" db="EMBL/GenBank/DDBJ databases">
        <title>Characterization of two Paracoccaceae strains isolated from Phycosphere and proposal of Xinfangfangia lacusdiani sp. nov.</title>
        <authorList>
            <person name="Deng Y."/>
            <person name="Zhang Y.Q."/>
        </authorList>
    </citation>
    <scope>NUCLEOTIDE SEQUENCE [LARGE SCALE GENOMIC DNA]</scope>
    <source>
        <strain evidence="10">CPCC 101403</strain>
    </source>
</reference>
<dbReference type="GO" id="GO:0004497">
    <property type="term" value="F:monooxygenase activity"/>
    <property type="evidence" value="ECO:0007669"/>
    <property type="project" value="UniProtKB-KW"/>
</dbReference>
<evidence type="ECO:0000256" key="5">
    <source>
        <dbReference type="ARBA" id="ARBA00023004"/>
    </source>
</evidence>
<keyword evidence="3" id="KW-0479">Metal-binding</keyword>
<dbReference type="InterPro" id="IPR048037">
    <property type="entry name" value="DmmA-like_C"/>
</dbReference>
<evidence type="ECO:0000313" key="10">
    <source>
        <dbReference type="Proteomes" id="UP001251085"/>
    </source>
</evidence>
<keyword evidence="5" id="KW-0408">Iron</keyword>
<gene>
    <name evidence="9" type="ORF">RM190_11270</name>
</gene>
<sequence length="200" mass="20767">MSATPPPPAPIASRPRYARLQTRRCGAALMVADKSGAAALLALADDAPELMSKASVVLCDAAEHAPALQARGAARLLQTSSTAGLSPAIATLLGDARMGLQVFLAGAEGLIAQVQSQLLSAGVPLGAIQAEHRGTAARRMQCVHCKTVAEDVTVDPYICPGCGRSLYVRDHFSRRVGAFQGVCIDAETPGEVPESVEIRI</sequence>
<organism evidence="9 10">
    <name type="scientific">Paracoccus broussonetiae</name>
    <dbReference type="NCBI Taxonomy" id="3075834"/>
    <lineage>
        <taxon>Bacteria</taxon>
        <taxon>Pseudomonadati</taxon>
        <taxon>Pseudomonadota</taxon>
        <taxon>Alphaproteobacteria</taxon>
        <taxon>Rhodobacterales</taxon>
        <taxon>Paracoccaceae</taxon>
        <taxon>Paracoccus</taxon>
    </lineage>
</organism>
<comment type="caution">
    <text evidence="9">The sequence shown here is derived from an EMBL/GenBank/DDBJ whole genome shotgun (WGS) entry which is preliminary data.</text>
</comment>
<keyword evidence="2" id="KW-0001">2Fe-2S</keyword>
<keyword evidence="10" id="KW-1185">Reference proteome</keyword>
<dbReference type="InterPro" id="IPR054582">
    <property type="entry name" value="DmmA-like_N"/>
</dbReference>
<evidence type="ECO:0000259" key="7">
    <source>
        <dbReference type="Pfam" id="PF22289"/>
    </source>
</evidence>
<dbReference type="Pfam" id="PF22289">
    <property type="entry name" value="DmmA-like_C"/>
    <property type="match status" value="1"/>
</dbReference>
<dbReference type="Proteomes" id="UP001251085">
    <property type="component" value="Unassembled WGS sequence"/>
</dbReference>
<evidence type="ECO:0000256" key="4">
    <source>
        <dbReference type="ARBA" id="ARBA00023002"/>
    </source>
</evidence>
<evidence type="ECO:0000259" key="8">
    <source>
        <dbReference type="Pfam" id="PF22290"/>
    </source>
</evidence>
<proteinExistence type="predicted"/>
<keyword evidence="1" id="KW-0285">Flavoprotein</keyword>
<evidence type="ECO:0000256" key="1">
    <source>
        <dbReference type="ARBA" id="ARBA00022630"/>
    </source>
</evidence>
<evidence type="ECO:0000256" key="2">
    <source>
        <dbReference type="ARBA" id="ARBA00022714"/>
    </source>
</evidence>
<evidence type="ECO:0000256" key="6">
    <source>
        <dbReference type="ARBA" id="ARBA00023014"/>
    </source>
</evidence>